<feature type="region of interest" description="Disordered" evidence="1">
    <location>
        <begin position="256"/>
        <end position="281"/>
    </location>
</feature>
<organism evidence="3 4">
    <name type="scientific">Stieleria varia</name>
    <dbReference type="NCBI Taxonomy" id="2528005"/>
    <lineage>
        <taxon>Bacteria</taxon>
        <taxon>Pseudomonadati</taxon>
        <taxon>Planctomycetota</taxon>
        <taxon>Planctomycetia</taxon>
        <taxon>Pirellulales</taxon>
        <taxon>Pirellulaceae</taxon>
        <taxon>Stieleria</taxon>
    </lineage>
</organism>
<dbReference type="RefSeq" id="WP_146520794.1">
    <property type="nucleotide sequence ID" value="NZ_CP151726.1"/>
</dbReference>
<dbReference type="SUPFAM" id="SSF53067">
    <property type="entry name" value="Actin-like ATPase domain"/>
    <property type="match status" value="1"/>
</dbReference>
<reference evidence="3 4" key="1">
    <citation type="submission" date="2019-02" db="EMBL/GenBank/DDBJ databases">
        <title>Deep-cultivation of Planctomycetes and their phenomic and genomic characterization uncovers novel biology.</title>
        <authorList>
            <person name="Wiegand S."/>
            <person name="Jogler M."/>
            <person name="Boedeker C."/>
            <person name="Pinto D."/>
            <person name="Vollmers J."/>
            <person name="Rivas-Marin E."/>
            <person name="Kohn T."/>
            <person name="Peeters S.H."/>
            <person name="Heuer A."/>
            <person name="Rast P."/>
            <person name="Oberbeckmann S."/>
            <person name="Bunk B."/>
            <person name="Jeske O."/>
            <person name="Meyerdierks A."/>
            <person name="Storesund J.E."/>
            <person name="Kallscheuer N."/>
            <person name="Luecker S."/>
            <person name="Lage O.M."/>
            <person name="Pohl T."/>
            <person name="Merkel B.J."/>
            <person name="Hornburger P."/>
            <person name="Mueller R.-W."/>
            <person name="Bruemmer F."/>
            <person name="Labrenz M."/>
            <person name="Spormann A.M."/>
            <person name="Op Den Camp H."/>
            <person name="Overmann J."/>
            <person name="Amann R."/>
            <person name="Jetten M.S.M."/>
            <person name="Mascher T."/>
            <person name="Medema M.H."/>
            <person name="Devos D.P."/>
            <person name="Kaster A.-K."/>
            <person name="Ovreas L."/>
            <person name="Rohde M."/>
            <person name="Galperin M.Y."/>
            <person name="Jogler C."/>
        </authorList>
    </citation>
    <scope>NUCLEOTIDE SEQUENCE [LARGE SCALE GENOMIC DNA]</scope>
    <source>
        <strain evidence="3 4">Pla52n</strain>
    </source>
</reference>
<protein>
    <submittedName>
        <fullName evidence="3">tRNA threonylcarbamoyladenosine biosynthesis protein TsaB</fullName>
    </submittedName>
</protein>
<gene>
    <name evidence="3" type="primary">tsaB</name>
    <name evidence="3" type="ORF">Pla52n_35220</name>
</gene>
<feature type="compositionally biased region" description="Basic and acidic residues" evidence="1">
    <location>
        <begin position="256"/>
        <end position="273"/>
    </location>
</feature>
<dbReference type="InterPro" id="IPR000905">
    <property type="entry name" value="Gcp-like_dom"/>
</dbReference>
<evidence type="ECO:0000259" key="2">
    <source>
        <dbReference type="Pfam" id="PF00814"/>
    </source>
</evidence>
<dbReference type="OrthoDB" id="9784166at2"/>
<name>A0A5C6ATX9_9BACT</name>
<feature type="domain" description="Gcp-like" evidence="2">
    <location>
        <begin position="66"/>
        <end position="142"/>
    </location>
</feature>
<dbReference type="Pfam" id="PF00814">
    <property type="entry name" value="TsaD"/>
    <property type="match status" value="1"/>
</dbReference>
<dbReference type="Gene3D" id="3.30.420.40">
    <property type="match status" value="2"/>
</dbReference>
<dbReference type="GO" id="GO:0002949">
    <property type="term" value="P:tRNA threonylcarbamoyladenosine modification"/>
    <property type="evidence" value="ECO:0007669"/>
    <property type="project" value="InterPro"/>
</dbReference>
<dbReference type="AlphaFoldDB" id="A0A5C6ATX9"/>
<proteinExistence type="predicted"/>
<evidence type="ECO:0000313" key="4">
    <source>
        <dbReference type="Proteomes" id="UP000320176"/>
    </source>
</evidence>
<dbReference type="EMBL" id="SJPN01000004">
    <property type="protein sequence ID" value="TWU02472.1"/>
    <property type="molecule type" value="Genomic_DNA"/>
</dbReference>
<accession>A0A5C6ATX9</accession>
<dbReference type="InterPro" id="IPR043129">
    <property type="entry name" value="ATPase_NBD"/>
</dbReference>
<evidence type="ECO:0000256" key="1">
    <source>
        <dbReference type="SAM" id="MobiDB-lite"/>
    </source>
</evidence>
<comment type="caution">
    <text evidence="3">The sequence shown here is derived from an EMBL/GenBank/DDBJ whole genome shotgun (WGS) entry which is preliminary data.</text>
</comment>
<dbReference type="Proteomes" id="UP000320176">
    <property type="component" value="Unassembled WGS sequence"/>
</dbReference>
<dbReference type="InterPro" id="IPR022496">
    <property type="entry name" value="T6A_TsaB"/>
</dbReference>
<keyword evidence="4" id="KW-1185">Reference proteome</keyword>
<evidence type="ECO:0000313" key="3">
    <source>
        <dbReference type="EMBL" id="TWU02472.1"/>
    </source>
</evidence>
<sequence length="281" mass="30199">MSEPHCTCHIAIETTGRFGSLAVLLGDRAVWQADLPRDRRTAASAAPGLQELLHVCRENQWCPQWIDVAIGPGSFTGLRIGVTMAKAIGYARSWPIVGVDSLAGIAAATLDSLDTQPGEMPAQQVLVGINAFRGQIFAGVFDVGELLSAPPEIPLESLSKSPLTTPLTPSIYAERMDASVSVMESEQWSELVQQMAGDPTVVFAGDRAVFPESHQGKVSGRTVSDAVGVGRIGLRLAAMSQFQDAMRILPRYIKHSSAEEKRESTRCDDESRLGRNKSPAS</sequence>
<dbReference type="NCBIfam" id="TIGR03725">
    <property type="entry name" value="T6A_YeaZ"/>
    <property type="match status" value="1"/>
</dbReference>